<organism evidence="1 2">
    <name type="scientific">Winogradskyella maritima</name>
    <dbReference type="NCBI Taxonomy" id="1517766"/>
    <lineage>
        <taxon>Bacteria</taxon>
        <taxon>Pseudomonadati</taxon>
        <taxon>Bacteroidota</taxon>
        <taxon>Flavobacteriia</taxon>
        <taxon>Flavobacteriales</taxon>
        <taxon>Flavobacteriaceae</taxon>
        <taxon>Winogradskyella</taxon>
    </lineage>
</organism>
<dbReference type="RefSeq" id="WP_386097735.1">
    <property type="nucleotide sequence ID" value="NZ_JBHSAT010000004.1"/>
</dbReference>
<dbReference type="InterPro" id="IPR001611">
    <property type="entry name" value="Leu-rich_rpt"/>
</dbReference>
<dbReference type="EMBL" id="JBHSAT010000004">
    <property type="protein sequence ID" value="MFC3876641.1"/>
    <property type="molecule type" value="Genomic_DNA"/>
</dbReference>
<dbReference type="Proteomes" id="UP001595812">
    <property type="component" value="Unassembled WGS sequence"/>
</dbReference>
<name>A0ABV8AEX0_9FLAO</name>
<evidence type="ECO:0008006" key="3">
    <source>
        <dbReference type="Google" id="ProtNLM"/>
    </source>
</evidence>
<evidence type="ECO:0000313" key="1">
    <source>
        <dbReference type="EMBL" id="MFC3876641.1"/>
    </source>
</evidence>
<evidence type="ECO:0000313" key="2">
    <source>
        <dbReference type="Proteomes" id="UP001595812"/>
    </source>
</evidence>
<comment type="caution">
    <text evidence="1">The sequence shown here is derived from an EMBL/GenBank/DDBJ whole genome shotgun (WGS) entry which is preliminary data.</text>
</comment>
<proteinExistence type="predicted"/>
<sequence>MQNLDVLNVKGNHLSSLPQELSELEILSVVNIANNDFKELPEVLT</sequence>
<gene>
    <name evidence="1" type="ORF">ACFOSX_05295</name>
</gene>
<reference evidence="2" key="1">
    <citation type="journal article" date="2019" name="Int. J. Syst. Evol. Microbiol.">
        <title>The Global Catalogue of Microorganisms (GCM) 10K type strain sequencing project: providing services to taxonomists for standard genome sequencing and annotation.</title>
        <authorList>
            <consortium name="The Broad Institute Genomics Platform"/>
            <consortium name="The Broad Institute Genome Sequencing Center for Infectious Disease"/>
            <person name="Wu L."/>
            <person name="Ma J."/>
        </authorList>
    </citation>
    <scope>NUCLEOTIDE SEQUENCE [LARGE SCALE GENOMIC DNA]</scope>
    <source>
        <strain evidence="2">CECT 8979</strain>
    </source>
</reference>
<dbReference type="PROSITE" id="PS51450">
    <property type="entry name" value="LRR"/>
    <property type="match status" value="1"/>
</dbReference>
<dbReference type="Gene3D" id="3.80.10.10">
    <property type="entry name" value="Ribonuclease Inhibitor"/>
    <property type="match status" value="1"/>
</dbReference>
<protein>
    <recommendedName>
        <fullName evidence="3">Leucine rich repeat (LRR) protein</fullName>
    </recommendedName>
</protein>
<accession>A0ABV8AEX0</accession>
<dbReference type="SUPFAM" id="SSF52075">
    <property type="entry name" value="Outer arm dynein light chain 1"/>
    <property type="match status" value="1"/>
</dbReference>
<dbReference type="InterPro" id="IPR032675">
    <property type="entry name" value="LRR_dom_sf"/>
</dbReference>
<keyword evidence="2" id="KW-1185">Reference proteome</keyword>